<dbReference type="Pfam" id="PF00005">
    <property type="entry name" value="ABC_tran"/>
    <property type="match status" value="2"/>
</dbReference>
<evidence type="ECO:0000256" key="9">
    <source>
        <dbReference type="ARBA" id="ARBA00023136"/>
    </source>
</evidence>
<keyword evidence="7" id="KW-0067">ATP-binding</keyword>
<reference evidence="12 13" key="1">
    <citation type="journal article" date="2005" name="Proc. Natl. Acad. Sci. U.S.A.">
        <title>The complete genome sequence of Mycobacterium avium subspecies paratuberculosis.</title>
        <authorList>
            <person name="Li L."/>
            <person name="Bannantine J.P."/>
            <person name="Zhang Q."/>
            <person name="Amonsin A."/>
            <person name="May B.J."/>
            <person name="Alt D."/>
            <person name="Banerji N."/>
            <person name="Kanjilal S."/>
            <person name="Kapur V."/>
        </authorList>
    </citation>
    <scope>NUCLEOTIDE SEQUENCE [LARGE SCALE GENOMIC DNA]</scope>
    <source>
        <strain evidence="13">ATCC BAA-968 / K-10</strain>
    </source>
</reference>
<dbReference type="GO" id="GO:0043190">
    <property type="term" value="C:ATP-binding cassette (ABC) transporter complex"/>
    <property type="evidence" value="ECO:0007669"/>
    <property type="project" value="TreeGrafter"/>
</dbReference>
<evidence type="ECO:0000256" key="8">
    <source>
        <dbReference type="ARBA" id="ARBA00022967"/>
    </source>
</evidence>
<keyword evidence="13" id="KW-1185">Reference proteome</keyword>
<dbReference type="KEGG" id="mpa:MAP_3731c"/>
<keyword evidence="8" id="KW-1278">Translocase</keyword>
<comment type="subcellular location">
    <subcellularLocation>
        <location evidence="1">Cell membrane</location>
        <topology evidence="1">Peripheral membrane protein</topology>
    </subcellularLocation>
</comment>
<dbReference type="Proteomes" id="UP000000580">
    <property type="component" value="Chromosome"/>
</dbReference>
<protein>
    <recommendedName>
        <fullName evidence="11">ABC transporter domain-containing protein</fullName>
    </recommendedName>
</protein>
<dbReference type="STRING" id="262316.MAP_3731c"/>
<dbReference type="CDD" id="cd03226">
    <property type="entry name" value="ABC_cobalt_CbiO_domain2"/>
    <property type="match status" value="1"/>
</dbReference>
<keyword evidence="3" id="KW-0813">Transport</keyword>
<evidence type="ECO:0000256" key="1">
    <source>
        <dbReference type="ARBA" id="ARBA00004202"/>
    </source>
</evidence>
<proteinExistence type="inferred from homology"/>
<dbReference type="PROSITE" id="PS50893">
    <property type="entry name" value="ABC_TRANSPORTER_2"/>
    <property type="match status" value="2"/>
</dbReference>
<feature type="domain" description="ABC transporter" evidence="11">
    <location>
        <begin position="2"/>
        <end position="241"/>
    </location>
</feature>
<dbReference type="SMART" id="SM00382">
    <property type="entry name" value="AAA"/>
    <property type="match status" value="2"/>
</dbReference>
<dbReference type="InterPro" id="IPR003593">
    <property type="entry name" value="AAA+_ATPase"/>
</dbReference>
<dbReference type="SUPFAM" id="SSF52540">
    <property type="entry name" value="P-loop containing nucleoside triphosphate hydrolases"/>
    <property type="match status" value="2"/>
</dbReference>
<evidence type="ECO:0000256" key="5">
    <source>
        <dbReference type="ARBA" id="ARBA00022737"/>
    </source>
</evidence>
<dbReference type="GO" id="GO:0016887">
    <property type="term" value="F:ATP hydrolysis activity"/>
    <property type="evidence" value="ECO:0007669"/>
    <property type="project" value="InterPro"/>
</dbReference>
<keyword evidence="6" id="KW-0547">Nucleotide-binding</keyword>
<evidence type="ECO:0000256" key="6">
    <source>
        <dbReference type="ARBA" id="ARBA00022741"/>
    </source>
</evidence>
<evidence type="ECO:0000256" key="10">
    <source>
        <dbReference type="ARBA" id="ARBA00025157"/>
    </source>
</evidence>
<sequence>MIRIDGVRWQYAGTDAAVLDGVDLHIRRGETVLLCGASGSGKSSVLRLMNGLIPHFHQGSLDGSVHIDGTSVAELSLERVGRLTGTVLQHPRRQFFTAAVDTELAFTLENFGTPPEQIRNRVGSVITEYGLAELTGHRLAELSGGQQQQIACAAAATHGPPLLLFDEPTANLAADAIERFTATLARLRSLGTTIVIAEHRLHYLREIADRIVLLRNGRIAAEWSRKQFARLDDAALNAEGLRSNNSPVRNHIPPACAYGASVAGTPSGTAAPASSPSEVVLRGIRCCFRGHRVLDIEEARFPAATVTAITGPNGAGKSTLARVLVGLQRHDGEVSFGGSRISRSRRQRMSAIVMQDVQRQLFTESVRAELRLGAPPAAAGVASTLLRDLGLEEFADRHPLSLSGGQQQRLVVAAARLSNRKIMVFDEPSSGVDRRHLRSITNVMRDVAAQGVVVILISHDQELLTLAADQELRMRVADTLNARSRRKAAGENACLETLSD</sequence>
<dbReference type="CDD" id="cd03225">
    <property type="entry name" value="ABC_cobalt_CbiO_domain1"/>
    <property type="match status" value="1"/>
</dbReference>
<feature type="domain" description="ABC transporter" evidence="11">
    <location>
        <begin position="279"/>
        <end position="498"/>
    </location>
</feature>
<dbReference type="PANTHER" id="PTHR43553:SF23">
    <property type="entry name" value="ABC TRANSPORTER ATP-BINDING COMPONENT"/>
    <property type="match status" value="1"/>
</dbReference>
<accession>Q73TI7</accession>
<evidence type="ECO:0000256" key="3">
    <source>
        <dbReference type="ARBA" id="ARBA00022448"/>
    </source>
</evidence>
<evidence type="ECO:0000259" key="11">
    <source>
        <dbReference type="PROSITE" id="PS50893"/>
    </source>
</evidence>
<dbReference type="PANTHER" id="PTHR43553">
    <property type="entry name" value="HEAVY METAL TRANSPORTER"/>
    <property type="match status" value="1"/>
</dbReference>
<dbReference type="HOGENOM" id="CLU_000604_86_7_11"/>
<evidence type="ECO:0000256" key="7">
    <source>
        <dbReference type="ARBA" id="ARBA00022840"/>
    </source>
</evidence>
<dbReference type="InterPro" id="IPR027417">
    <property type="entry name" value="P-loop_NTPase"/>
</dbReference>
<dbReference type="Gene3D" id="3.40.50.300">
    <property type="entry name" value="P-loop containing nucleotide triphosphate hydrolases"/>
    <property type="match status" value="2"/>
</dbReference>
<dbReference type="GO" id="GO:0005524">
    <property type="term" value="F:ATP binding"/>
    <property type="evidence" value="ECO:0007669"/>
    <property type="project" value="UniProtKB-KW"/>
</dbReference>
<comment type="function">
    <text evidence="10">Probably part of an ABC transporter complex. Responsible for energy coupling to the transport system.</text>
</comment>
<name>Q73TI7_MYCPA</name>
<dbReference type="InterPro" id="IPR050095">
    <property type="entry name" value="ECF_ABC_transporter_ATP-bd"/>
</dbReference>
<keyword evidence="4" id="KW-1003">Cell membrane</keyword>
<dbReference type="eggNOG" id="COG3845">
    <property type="taxonomic scope" value="Bacteria"/>
</dbReference>
<evidence type="ECO:0000256" key="4">
    <source>
        <dbReference type="ARBA" id="ARBA00022475"/>
    </source>
</evidence>
<evidence type="ECO:0000313" key="12">
    <source>
        <dbReference type="EMBL" id="AAS06281.1"/>
    </source>
</evidence>
<keyword evidence="9" id="KW-0472">Membrane</keyword>
<dbReference type="InterPro" id="IPR015856">
    <property type="entry name" value="ABC_transpr_CbiO/EcfA_su"/>
</dbReference>
<gene>
    <name evidence="12" type="ordered locus">MAP_3731c</name>
</gene>
<dbReference type="GO" id="GO:0042626">
    <property type="term" value="F:ATPase-coupled transmembrane transporter activity"/>
    <property type="evidence" value="ECO:0007669"/>
    <property type="project" value="TreeGrafter"/>
</dbReference>
<organism evidence="12 13">
    <name type="scientific">Mycolicibacterium paratuberculosis (strain ATCC BAA-968 / K-10)</name>
    <name type="common">Mycobacterium paratuberculosis</name>
    <dbReference type="NCBI Taxonomy" id="262316"/>
    <lineage>
        <taxon>Bacteria</taxon>
        <taxon>Bacillati</taxon>
        <taxon>Actinomycetota</taxon>
        <taxon>Actinomycetes</taxon>
        <taxon>Mycobacteriales</taxon>
        <taxon>Mycobacteriaceae</taxon>
        <taxon>Mycobacterium</taxon>
        <taxon>Mycobacterium avium complex (MAC)</taxon>
    </lineage>
</organism>
<comment type="similarity">
    <text evidence="2">Belongs to the ABC transporter superfamily.</text>
</comment>
<dbReference type="InterPro" id="IPR003439">
    <property type="entry name" value="ABC_transporter-like_ATP-bd"/>
</dbReference>
<dbReference type="EMBL" id="AE016958">
    <property type="protein sequence ID" value="AAS06281.1"/>
    <property type="molecule type" value="Genomic_DNA"/>
</dbReference>
<evidence type="ECO:0000256" key="2">
    <source>
        <dbReference type="ARBA" id="ARBA00005417"/>
    </source>
</evidence>
<dbReference type="AlphaFoldDB" id="Q73TI7"/>
<evidence type="ECO:0000313" key="13">
    <source>
        <dbReference type="Proteomes" id="UP000000580"/>
    </source>
</evidence>
<keyword evidence="5" id="KW-0677">Repeat</keyword>